<gene>
    <name evidence="1" type="ORF">ACFOOL_15495</name>
</gene>
<evidence type="ECO:0000313" key="1">
    <source>
        <dbReference type="EMBL" id="MFC3706156.1"/>
    </source>
</evidence>
<name>A0ABV7X5N7_9HYPH</name>
<dbReference type="RefSeq" id="WP_380098226.1">
    <property type="nucleotide sequence ID" value="NZ_JBHRYD010000015.1"/>
</dbReference>
<comment type="caution">
    <text evidence="1">The sequence shown here is derived from an EMBL/GenBank/DDBJ whole genome shotgun (WGS) entry which is preliminary data.</text>
</comment>
<sequence length="68" mass="8047">MTFKYTVTLPIEGANKLSRFREWADAHLPDLTYSLPAQTPVKTHTMTIRLRSLDDRKRVLEQFSRERL</sequence>
<dbReference type="EMBL" id="JBHRYD010000015">
    <property type="protein sequence ID" value="MFC3706156.1"/>
    <property type="molecule type" value="Genomic_DNA"/>
</dbReference>
<accession>A0ABV7X5N7</accession>
<evidence type="ECO:0008006" key="3">
    <source>
        <dbReference type="Google" id="ProtNLM"/>
    </source>
</evidence>
<keyword evidence="2" id="KW-1185">Reference proteome</keyword>
<evidence type="ECO:0000313" key="2">
    <source>
        <dbReference type="Proteomes" id="UP001595613"/>
    </source>
</evidence>
<reference evidence="2" key="1">
    <citation type="journal article" date="2019" name="Int. J. Syst. Evol. Microbiol.">
        <title>The Global Catalogue of Microorganisms (GCM) 10K type strain sequencing project: providing services to taxonomists for standard genome sequencing and annotation.</title>
        <authorList>
            <consortium name="The Broad Institute Genomics Platform"/>
            <consortium name="The Broad Institute Genome Sequencing Center for Infectious Disease"/>
            <person name="Wu L."/>
            <person name="Ma J."/>
        </authorList>
    </citation>
    <scope>NUCLEOTIDE SEQUENCE [LARGE SCALE GENOMIC DNA]</scope>
    <source>
        <strain evidence="2">KCTC 42281</strain>
    </source>
</reference>
<dbReference type="Proteomes" id="UP001595613">
    <property type="component" value="Unassembled WGS sequence"/>
</dbReference>
<protein>
    <recommendedName>
        <fullName evidence="3">DUF4286 family protein</fullName>
    </recommendedName>
</protein>
<proteinExistence type="predicted"/>
<organism evidence="1 2">
    <name type="scientific">Devosia honganensis</name>
    <dbReference type="NCBI Taxonomy" id="1610527"/>
    <lineage>
        <taxon>Bacteria</taxon>
        <taxon>Pseudomonadati</taxon>
        <taxon>Pseudomonadota</taxon>
        <taxon>Alphaproteobacteria</taxon>
        <taxon>Hyphomicrobiales</taxon>
        <taxon>Devosiaceae</taxon>
        <taxon>Devosia</taxon>
    </lineage>
</organism>